<keyword evidence="5 9" id="KW-0798">TonB box</keyword>
<dbReference type="InterPro" id="IPR039426">
    <property type="entry name" value="TonB-dep_rcpt-like"/>
</dbReference>
<dbReference type="Pfam" id="PF13715">
    <property type="entry name" value="CarbopepD_reg_2"/>
    <property type="match status" value="1"/>
</dbReference>
<feature type="domain" description="TonB-dependent receptor plug" evidence="11">
    <location>
        <begin position="208"/>
        <end position="341"/>
    </location>
</feature>
<evidence type="ECO:0000256" key="3">
    <source>
        <dbReference type="ARBA" id="ARBA00022452"/>
    </source>
</evidence>
<evidence type="ECO:0000256" key="9">
    <source>
        <dbReference type="RuleBase" id="RU003357"/>
    </source>
</evidence>
<evidence type="ECO:0000256" key="8">
    <source>
        <dbReference type="PROSITE-ProRule" id="PRU01360"/>
    </source>
</evidence>
<evidence type="ECO:0000256" key="4">
    <source>
        <dbReference type="ARBA" id="ARBA00022692"/>
    </source>
</evidence>
<evidence type="ECO:0000256" key="2">
    <source>
        <dbReference type="ARBA" id="ARBA00022448"/>
    </source>
</evidence>
<evidence type="ECO:0000259" key="11">
    <source>
        <dbReference type="Pfam" id="PF07715"/>
    </source>
</evidence>
<evidence type="ECO:0000256" key="5">
    <source>
        <dbReference type="ARBA" id="ARBA00023077"/>
    </source>
</evidence>
<protein>
    <submittedName>
        <fullName evidence="12">SusC/RagA family TonB-linked outer membrane protein</fullName>
    </submittedName>
</protein>
<proteinExistence type="inferred from homology"/>
<dbReference type="EMBL" id="JAKEVY010000004">
    <property type="protein sequence ID" value="MCF1716355.1"/>
    <property type="molecule type" value="Genomic_DNA"/>
</dbReference>
<dbReference type="InterPro" id="IPR023996">
    <property type="entry name" value="TonB-dep_OMP_SusC/RagA"/>
</dbReference>
<sequence>MKLTTILLLSTFLQVSARTYAQSVTIVEKNLPLEKAFSMIEKQTGFTFYYKVELLRNAKRVDLNIKNLSLEKTLELLFRDQPLSFAIIEKNIVLKAKEASSIAKTEEPEAPVKIDVRGVVMSDNGVIPNASVIVKRTGRGVSANARGEFFLIGLEENDVLIFSATGYQQREVPLEGRTTLAVVLKTADNRLDEIIVRPYGQLTNRRLNTGSISKVSSEEIQRQPVTNLLSALAGRVAGLTISQSSGVSGADVFFNIRGRNSLSANDYTAAPLVIVDGVPYPNIPINNPAQNGGPVSDIEANENLGYGSPLYMLNPNDIESVEVLKDADATAIYGSRAANGVLLITTKKGRQGKTNVTVTANSGFAVNNRRTEMLNTQEYMQLRREAFRNANSTPTAANAPDLFLWDSTKNTDWQEKLTGFTARTNDLSFSISGGQGGTSFLISGSYHDESGIYIDRRKSSKGGFHFSINNSSANGKLMIGLSGMVNYTKTVVPTTNFGSAGFRMPPHWEPFDEQGNLKWDFGGFSPYNPYAGLLQTYSNNGLSFTSNLDVKYSILPGLDAKISFGYSRSESDERYLRPRISLDPGVVASRAGEHKMTRSLQQSINFEPQILYSKYFSNSKLDVVAGATVMKSVYEMPFYVDASNFNSDAFIDNWQLANTIFTNFGYNSYQYASLFSRATYNYKDKYLVNGSFRRDGSSRFGPNNRFGNFGAIGAAWVFSEEKAVKNMGVLSFGKLRGSYGVVGSDNVANYAYFGTYQSYLYRYNGSVGLIPSRLVNPDFQWEKSDKLEAALELGFLKDRLLVSASTYRNRTGNQLVNYPTSGQTGFSGYVANLDAAVVQNNGWEFDLNTVNVKSKNFTWNTSFNLSLQRNKLLEFENIENTTYVNQFVVGKPLTSYFGLRFTGINEAGVPQYEDANKDGVIDYTGNGLEAYGKGDRVFIGKSNPDYYGGLTNSLNYKGLQLDFTFQFVKGLLKPNYLRSISTPGNVTNVPKKAVEDLRDLGIDKAMIRPGFGLQWLYYTLFSDAIYTDASFIRLTNVALSYRLNESIVKKMKLTSVRFFVNSQNLFVISNFDGFDPESGAVAIPPLLRLVGGIQVSF</sequence>
<dbReference type="InterPro" id="IPR036942">
    <property type="entry name" value="Beta-barrel_TonB_sf"/>
</dbReference>
<evidence type="ECO:0000256" key="6">
    <source>
        <dbReference type="ARBA" id="ARBA00023136"/>
    </source>
</evidence>
<dbReference type="InterPro" id="IPR008969">
    <property type="entry name" value="CarboxyPept-like_regulatory"/>
</dbReference>
<dbReference type="NCBIfam" id="TIGR04056">
    <property type="entry name" value="OMP_RagA_SusC"/>
    <property type="match status" value="1"/>
</dbReference>
<dbReference type="InterPro" id="IPR023997">
    <property type="entry name" value="TonB-dep_OMP_SusC/RagA_CS"/>
</dbReference>
<dbReference type="Gene3D" id="2.40.170.20">
    <property type="entry name" value="TonB-dependent receptor, beta-barrel domain"/>
    <property type="match status" value="1"/>
</dbReference>
<evidence type="ECO:0000256" key="7">
    <source>
        <dbReference type="ARBA" id="ARBA00023237"/>
    </source>
</evidence>
<keyword evidence="7 8" id="KW-0998">Cell outer membrane</keyword>
<evidence type="ECO:0000313" key="13">
    <source>
        <dbReference type="Proteomes" id="UP001200145"/>
    </source>
</evidence>
<comment type="subcellular location">
    <subcellularLocation>
        <location evidence="1 8">Cell outer membrane</location>
        <topology evidence="1 8">Multi-pass membrane protein</topology>
    </subcellularLocation>
</comment>
<dbReference type="Pfam" id="PF00593">
    <property type="entry name" value="TonB_dep_Rec_b-barrel"/>
    <property type="match status" value="1"/>
</dbReference>
<keyword evidence="3 8" id="KW-1134">Transmembrane beta strand</keyword>
<evidence type="ECO:0000259" key="10">
    <source>
        <dbReference type="Pfam" id="PF00593"/>
    </source>
</evidence>
<keyword evidence="6 8" id="KW-0472">Membrane</keyword>
<dbReference type="InterPro" id="IPR037066">
    <property type="entry name" value="Plug_dom_sf"/>
</dbReference>
<gene>
    <name evidence="12" type="ORF">L0U88_17065</name>
</gene>
<keyword evidence="13" id="KW-1185">Reference proteome</keyword>
<organism evidence="12 13">
    <name type="scientific">Flavihumibacter fluminis</name>
    <dbReference type="NCBI Taxonomy" id="2909236"/>
    <lineage>
        <taxon>Bacteria</taxon>
        <taxon>Pseudomonadati</taxon>
        <taxon>Bacteroidota</taxon>
        <taxon>Chitinophagia</taxon>
        <taxon>Chitinophagales</taxon>
        <taxon>Chitinophagaceae</taxon>
        <taxon>Flavihumibacter</taxon>
    </lineage>
</organism>
<name>A0ABS9BMF7_9BACT</name>
<dbReference type="Proteomes" id="UP001200145">
    <property type="component" value="Unassembled WGS sequence"/>
</dbReference>
<keyword evidence="2 8" id="KW-0813">Transport</keyword>
<feature type="domain" description="TonB-dependent receptor-like beta-barrel" evidence="10">
    <location>
        <begin position="507"/>
        <end position="956"/>
    </location>
</feature>
<keyword evidence="4 8" id="KW-0812">Transmembrane</keyword>
<dbReference type="RefSeq" id="WP_234867476.1">
    <property type="nucleotide sequence ID" value="NZ_JAKEVY010000004.1"/>
</dbReference>
<dbReference type="SUPFAM" id="SSF56935">
    <property type="entry name" value="Porins"/>
    <property type="match status" value="1"/>
</dbReference>
<dbReference type="PROSITE" id="PS52016">
    <property type="entry name" value="TONB_DEPENDENT_REC_3"/>
    <property type="match status" value="1"/>
</dbReference>
<accession>A0ABS9BMF7</accession>
<dbReference type="Gene3D" id="2.170.130.10">
    <property type="entry name" value="TonB-dependent receptor, plug domain"/>
    <property type="match status" value="1"/>
</dbReference>
<dbReference type="Pfam" id="PF07715">
    <property type="entry name" value="Plug"/>
    <property type="match status" value="1"/>
</dbReference>
<comment type="caution">
    <text evidence="12">The sequence shown here is derived from an EMBL/GenBank/DDBJ whole genome shotgun (WGS) entry which is preliminary data.</text>
</comment>
<dbReference type="InterPro" id="IPR000531">
    <property type="entry name" value="Beta-barrel_TonB"/>
</dbReference>
<evidence type="ECO:0000313" key="12">
    <source>
        <dbReference type="EMBL" id="MCF1716355.1"/>
    </source>
</evidence>
<evidence type="ECO:0000256" key="1">
    <source>
        <dbReference type="ARBA" id="ARBA00004571"/>
    </source>
</evidence>
<dbReference type="SUPFAM" id="SSF49464">
    <property type="entry name" value="Carboxypeptidase regulatory domain-like"/>
    <property type="match status" value="1"/>
</dbReference>
<dbReference type="InterPro" id="IPR012910">
    <property type="entry name" value="Plug_dom"/>
</dbReference>
<comment type="similarity">
    <text evidence="8 9">Belongs to the TonB-dependent receptor family.</text>
</comment>
<dbReference type="NCBIfam" id="TIGR04057">
    <property type="entry name" value="SusC_RagA_signa"/>
    <property type="match status" value="1"/>
</dbReference>
<reference evidence="12 13" key="1">
    <citation type="submission" date="2022-01" db="EMBL/GenBank/DDBJ databases">
        <title>Flavihumibacter sp. nov., isolated from sediment of a river.</title>
        <authorList>
            <person name="Liu H."/>
        </authorList>
    </citation>
    <scope>NUCLEOTIDE SEQUENCE [LARGE SCALE GENOMIC DNA]</scope>
    <source>
        <strain evidence="12 13">RY-1</strain>
    </source>
</reference>